<dbReference type="GO" id="GO:0016787">
    <property type="term" value="F:hydrolase activity"/>
    <property type="evidence" value="ECO:0007669"/>
    <property type="project" value="UniProtKB-KW"/>
</dbReference>
<dbReference type="SUPFAM" id="SSF53474">
    <property type="entry name" value="alpha/beta-Hydrolases"/>
    <property type="match status" value="1"/>
</dbReference>
<feature type="region of interest" description="Disordered" evidence="1">
    <location>
        <begin position="1"/>
        <end position="21"/>
    </location>
</feature>
<dbReference type="Proteomes" id="UP001260072">
    <property type="component" value="Unassembled WGS sequence"/>
</dbReference>
<keyword evidence="4" id="KW-1185">Reference proteome</keyword>
<gene>
    <name evidence="3" type="ORF">RH861_03100</name>
</gene>
<sequence length="375" mass="40915">MEGDTTATTASPPERTESAAWAPDVLGPDFEQLTLPLGEDDEGEVVATLVRYVPPPREPRREPRWRWPWQPAPEPEEPPAASGADVLYVHGWSDYFFNPGIARFWADAGARFFALDLRKYGRSLRDGQTPGYVTDLATYDADIEAALAVMGHGRPESTTDAAGTAGPAASARPLVLMGHSTGGLTLSLWADRNRGRAVALVLNSPWLEFQLRSIGRQAISPVIEFGARVNPSRPLPNIDRGFYARSISRLFDGEWEYDARLRPDRGFPIHPAWLTAILAGHKAIDAGIDVGAPVLTLLSARSTFQPRWDDAMLTSDTVLVVDDIARHAIDLGSEVTVVRVDGALHDVFLSREPARAAAYAAITRWLRGYAPTSGS</sequence>
<evidence type="ECO:0000256" key="1">
    <source>
        <dbReference type="SAM" id="MobiDB-lite"/>
    </source>
</evidence>
<dbReference type="Gene3D" id="3.40.50.1820">
    <property type="entry name" value="alpha/beta hydrolase"/>
    <property type="match status" value="1"/>
</dbReference>
<protein>
    <submittedName>
        <fullName evidence="3">Alpha/beta hydrolase</fullName>
    </submittedName>
</protein>
<dbReference type="InterPro" id="IPR029058">
    <property type="entry name" value="AB_hydrolase_fold"/>
</dbReference>
<feature type="domain" description="Serine aminopeptidase S33" evidence="2">
    <location>
        <begin position="85"/>
        <end position="233"/>
    </location>
</feature>
<organism evidence="3 4">
    <name type="scientific">Agromyces indicus</name>
    <dbReference type="NCBI Taxonomy" id="758919"/>
    <lineage>
        <taxon>Bacteria</taxon>
        <taxon>Bacillati</taxon>
        <taxon>Actinomycetota</taxon>
        <taxon>Actinomycetes</taxon>
        <taxon>Micrococcales</taxon>
        <taxon>Microbacteriaceae</taxon>
        <taxon>Agromyces</taxon>
    </lineage>
</organism>
<evidence type="ECO:0000313" key="4">
    <source>
        <dbReference type="Proteomes" id="UP001260072"/>
    </source>
</evidence>
<dbReference type="InterPro" id="IPR022742">
    <property type="entry name" value="Hydrolase_4"/>
</dbReference>
<proteinExistence type="predicted"/>
<reference evidence="4" key="1">
    <citation type="submission" date="2023-07" db="EMBL/GenBank/DDBJ databases">
        <title>Description of three actinobacteria isolated from air of manufacturing shop in a pharmaceutical factory.</title>
        <authorList>
            <person name="Zhang D.-F."/>
        </authorList>
    </citation>
    <scope>NUCLEOTIDE SEQUENCE [LARGE SCALE GENOMIC DNA]</scope>
    <source>
        <strain evidence="4">CCTCC AB 2011122</strain>
    </source>
</reference>
<accession>A0ABU1FH26</accession>
<keyword evidence="3" id="KW-0378">Hydrolase</keyword>
<feature type="compositionally biased region" description="Polar residues" evidence="1">
    <location>
        <begin position="1"/>
        <end position="11"/>
    </location>
</feature>
<name>A0ABU1FH26_9MICO</name>
<evidence type="ECO:0000313" key="3">
    <source>
        <dbReference type="EMBL" id="MDR5691044.1"/>
    </source>
</evidence>
<comment type="caution">
    <text evidence="3">The sequence shown here is derived from an EMBL/GenBank/DDBJ whole genome shotgun (WGS) entry which is preliminary data.</text>
</comment>
<evidence type="ECO:0000259" key="2">
    <source>
        <dbReference type="Pfam" id="PF12146"/>
    </source>
</evidence>
<dbReference type="Pfam" id="PF12146">
    <property type="entry name" value="Hydrolase_4"/>
    <property type="match status" value="1"/>
</dbReference>
<dbReference type="EMBL" id="JAVKGS010000001">
    <property type="protein sequence ID" value="MDR5691044.1"/>
    <property type="molecule type" value="Genomic_DNA"/>
</dbReference>
<dbReference type="RefSeq" id="WP_310519701.1">
    <property type="nucleotide sequence ID" value="NZ_BAABBS010000004.1"/>
</dbReference>
<feature type="region of interest" description="Disordered" evidence="1">
    <location>
        <begin position="56"/>
        <end position="79"/>
    </location>
</feature>